<organism evidence="5 6">
    <name type="scientific">Photobacterium aphoticum</name>
    <dbReference type="NCBI Taxonomy" id="754436"/>
    <lineage>
        <taxon>Bacteria</taxon>
        <taxon>Pseudomonadati</taxon>
        <taxon>Pseudomonadota</taxon>
        <taxon>Gammaproteobacteria</taxon>
        <taxon>Vibrionales</taxon>
        <taxon>Vibrionaceae</taxon>
        <taxon>Photobacterium</taxon>
    </lineage>
</organism>
<dbReference type="GO" id="GO:0050660">
    <property type="term" value="F:flavin adenine dinucleotide binding"/>
    <property type="evidence" value="ECO:0007669"/>
    <property type="project" value="TreeGrafter"/>
</dbReference>
<feature type="domain" description="FAD-dependent oxidoreductase 2 FAD-binding" evidence="4">
    <location>
        <begin position="1"/>
        <end position="47"/>
    </location>
</feature>
<evidence type="ECO:0000256" key="3">
    <source>
        <dbReference type="SAM" id="MobiDB-lite"/>
    </source>
</evidence>
<proteinExistence type="predicted"/>
<dbReference type="PANTHER" id="PTHR11632:SF51">
    <property type="entry name" value="SUCCINATE DEHYDROGENASE [UBIQUINONE] FLAVOPROTEIN SUBUNIT, MITOCHONDRIAL"/>
    <property type="match status" value="1"/>
</dbReference>
<dbReference type="InterPro" id="IPR003953">
    <property type="entry name" value="FAD-dep_OxRdtase_2_FAD-bd"/>
</dbReference>
<dbReference type="InterPro" id="IPR030664">
    <property type="entry name" value="SdhA/FrdA/AprA"/>
</dbReference>
<feature type="region of interest" description="Disordered" evidence="3">
    <location>
        <begin position="33"/>
        <end position="53"/>
    </location>
</feature>
<dbReference type="Pfam" id="PF00890">
    <property type="entry name" value="FAD_binding_2"/>
    <property type="match status" value="1"/>
</dbReference>
<evidence type="ECO:0000256" key="1">
    <source>
        <dbReference type="ARBA" id="ARBA00022630"/>
    </source>
</evidence>
<gene>
    <name evidence="5" type="ORF">JCM19237_537</name>
</gene>
<dbReference type="GO" id="GO:0009061">
    <property type="term" value="P:anaerobic respiration"/>
    <property type="evidence" value="ECO:0007669"/>
    <property type="project" value="TreeGrafter"/>
</dbReference>
<evidence type="ECO:0000313" key="5">
    <source>
        <dbReference type="EMBL" id="GAL05447.1"/>
    </source>
</evidence>
<dbReference type="GO" id="GO:0000104">
    <property type="term" value="F:succinate dehydrogenase activity"/>
    <property type="evidence" value="ECO:0007669"/>
    <property type="project" value="TreeGrafter"/>
</dbReference>
<dbReference type="InterPro" id="IPR036188">
    <property type="entry name" value="FAD/NAD-bd_sf"/>
</dbReference>
<keyword evidence="2" id="KW-0560">Oxidoreductase</keyword>
<sequence>MCKNGPKSVIELEKMGLPFSRFDNGSIYQRPFGGQSKEFGGEQPHVRRRPLTVPGMPYSTPCISKILNTKPQSSLSGMHWIW</sequence>
<dbReference type="Proteomes" id="UP000029227">
    <property type="component" value="Unassembled WGS sequence"/>
</dbReference>
<dbReference type="PANTHER" id="PTHR11632">
    <property type="entry name" value="SUCCINATE DEHYDROGENASE 2 FLAVOPROTEIN SUBUNIT"/>
    <property type="match status" value="1"/>
</dbReference>
<reference evidence="5 6" key="1">
    <citation type="journal article" date="2014" name="Genome Announc.">
        <title>Draft Genome Sequences of Two Vibrionaceae Species, Vibrio ponticus C121 and Photobacterium aphoticum C119, Isolated as Coral Reef Microbiota.</title>
        <authorList>
            <person name="Al-saari N."/>
            <person name="Meirelles P.M."/>
            <person name="Mino S."/>
            <person name="Suda W."/>
            <person name="Oshima K."/>
            <person name="Hattori M."/>
            <person name="Ohkuma M."/>
            <person name="Thompson F.L."/>
            <person name="Gomez-Gil B."/>
            <person name="Sawabe T."/>
            <person name="Sawabe T."/>
        </authorList>
    </citation>
    <scope>NUCLEOTIDE SEQUENCE [LARGE SCALE GENOMIC DNA]</scope>
    <source>
        <strain evidence="5 6">JCM 19237</strain>
    </source>
</reference>
<dbReference type="GO" id="GO:0005886">
    <property type="term" value="C:plasma membrane"/>
    <property type="evidence" value="ECO:0007669"/>
    <property type="project" value="TreeGrafter"/>
</dbReference>
<dbReference type="EMBL" id="BBMN01000007">
    <property type="protein sequence ID" value="GAL05447.1"/>
    <property type="molecule type" value="Genomic_DNA"/>
</dbReference>
<evidence type="ECO:0000313" key="6">
    <source>
        <dbReference type="Proteomes" id="UP000029227"/>
    </source>
</evidence>
<dbReference type="AlphaFoldDB" id="A0A090RCY1"/>
<dbReference type="GO" id="GO:0009055">
    <property type="term" value="F:electron transfer activity"/>
    <property type="evidence" value="ECO:0007669"/>
    <property type="project" value="TreeGrafter"/>
</dbReference>
<keyword evidence="1" id="KW-0285">Flavoprotein</keyword>
<dbReference type="Gene3D" id="3.50.50.60">
    <property type="entry name" value="FAD/NAD(P)-binding domain"/>
    <property type="match status" value="1"/>
</dbReference>
<comment type="caution">
    <text evidence="5">The sequence shown here is derived from an EMBL/GenBank/DDBJ whole genome shotgun (WGS) entry which is preliminary data.</text>
</comment>
<evidence type="ECO:0000256" key="2">
    <source>
        <dbReference type="ARBA" id="ARBA00023002"/>
    </source>
</evidence>
<evidence type="ECO:0000259" key="4">
    <source>
        <dbReference type="Pfam" id="PF00890"/>
    </source>
</evidence>
<name>A0A090RCY1_9GAMM</name>
<dbReference type="STRING" id="754436.JCM19237_537"/>
<dbReference type="eggNOG" id="COG1053">
    <property type="taxonomic scope" value="Bacteria"/>
</dbReference>
<protein>
    <submittedName>
        <fullName evidence="5">Succinate dehydrogenase flavoprotein subunit</fullName>
    </submittedName>
</protein>
<accession>A0A090RCY1</accession>